<dbReference type="Proteomes" id="UP000830055">
    <property type="component" value="Chromosome"/>
</dbReference>
<evidence type="ECO:0000259" key="1">
    <source>
        <dbReference type="Pfam" id="PF18735"/>
    </source>
</evidence>
<accession>A0ABN6M2B6</accession>
<evidence type="ECO:0000313" key="2">
    <source>
        <dbReference type="EMBL" id="BDD87026.1"/>
    </source>
</evidence>
<dbReference type="EMBL" id="AP025516">
    <property type="protein sequence ID" value="BDD87026.1"/>
    <property type="molecule type" value="Genomic_DNA"/>
</dbReference>
<gene>
    <name evidence="2" type="ORF">DPPLL_13910</name>
</gene>
<proteinExistence type="predicted"/>
<sequence>MTSISFQTFEYVIQDATDLLNHFDKLNTNPPPHEIEVLKRSGLVMALAALETYVEDRIAEAVDKVSGAGSENSILVKFYKSSLENDLKYFHTPNTDRVKNIFEKYLGINVTNGWSWNNYDSKRACTELNTITKKRGDIAHRSWRPQEGQPVSHIVTRDELRKHIRFIRDLVKATDEFIEKNL</sequence>
<organism evidence="2 3">
    <name type="scientific">Desulfofustis limnaeus</name>
    <dbReference type="NCBI Taxonomy" id="2740163"/>
    <lineage>
        <taxon>Bacteria</taxon>
        <taxon>Pseudomonadati</taxon>
        <taxon>Thermodesulfobacteriota</taxon>
        <taxon>Desulfobulbia</taxon>
        <taxon>Desulfobulbales</taxon>
        <taxon>Desulfocapsaceae</taxon>
        <taxon>Desulfofustis</taxon>
    </lineage>
</organism>
<protein>
    <recommendedName>
        <fullName evidence="1">RiboL-PSP-HEPN domain-containing protein</fullName>
    </recommendedName>
</protein>
<dbReference type="Pfam" id="PF18735">
    <property type="entry name" value="HEPN_RiboL-PSP"/>
    <property type="match status" value="1"/>
</dbReference>
<keyword evidence="3" id="KW-1185">Reference proteome</keyword>
<name>A0ABN6M2B6_9BACT</name>
<feature type="domain" description="RiboL-PSP-HEPN" evidence="1">
    <location>
        <begin position="14"/>
        <end position="179"/>
    </location>
</feature>
<reference evidence="2 3" key="1">
    <citation type="submission" date="2022-01" db="EMBL/GenBank/DDBJ databases">
        <title>Desulfofustis limnae sp. nov., a novel mesophilic sulfate-reducing bacterium isolated from marsh soil.</title>
        <authorList>
            <person name="Watanabe M."/>
            <person name="Takahashi A."/>
            <person name="Kojima H."/>
            <person name="Fukui M."/>
        </authorList>
    </citation>
    <scope>NUCLEOTIDE SEQUENCE [LARGE SCALE GENOMIC DNA]</scope>
    <source>
        <strain evidence="2 3">PPLL</strain>
    </source>
</reference>
<dbReference type="InterPro" id="IPR041519">
    <property type="entry name" value="HEPN_RiboL-PSP"/>
</dbReference>
<evidence type="ECO:0000313" key="3">
    <source>
        <dbReference type="Proteomes" id="UP000830055"/>
    </source>
</evidence>